<keyword evidence="1" id="KW-0472">Membrane</keyword>
<feature type="transmembrane region" description="Helical" evidence="1">
    <location>
        <begin position="394"/>
        <end position="415"/>
    </location>
</feature>
<dbReference type="EMBL" id="JAGSOJ010000002">
    <property type="protein sequence ID" value="MCM1990795.1"/>
    <property type="molecule type" value="Genomic_DNA"/>
</dbReference>
<dbReference type="PANTHER" id="PTHR36442">
    <property type="entry name" value="CYCLIC-DI-AMP PHOSPHODIESTERASE PGPH"/>
    <property type="match status" value="1"/>
</dbReference>
<dbReference type="SUPFAM" id="SSF109604">
    <property type="entry name" value="HD-domain/PDEase-like"/>
    <property type="match status" value="1"/>
</dbReference>
<name>A0A9J6P2R0_9CLOT</name>
<evidence type="ECO:0000256" key="1">
    <source>
        <dbReference type="SAM" id="Phobius"/>
    </source>
</evidence>
<dbReference type="InterPro" id="IPR052722">
    <property type="entry name" value="PgpH_phosphodiesterase"/>
</dbReference>
<gene>
    <name evidence="3" type="ORF">KDK92_13775</name>
</gene>
<reference evidence="3" key="1">
    <citation type="journal article" date="2021" name="mSystems">
        <title>Bacteria and Archaea Synergistically Convert Glycine Betaine to Biogenic Methane in the Formosa Cold Seep of the South China Sea.</title>
        <authorList>
            <person name="Li L."/>
            <person name="Zhang W."/>
            <person name="Zhang S."/>
            <person name="Song L."/>
            <person name="Sun Q."/>
            <person name="Zhang H."/>
            <person name="Xiang H."/>
            <person name="Dong X."/>
        </authorList>
    </citation>
    <scope>NUCLEOTIDE SEQUENCE</scope>
    <source>
        <strain evidence="3">ZWT</strain>
    </source>
</reference>
<dbReference type="NCBIfam" id="TIGR00277">
    <property type="entry name" value="HDIG"/>
    <property type="match status" value="1"/>
</dbReference>
<keyword evidence="1" id="KW-0812">Transmembrane</keyword>
<dbReference type="InterPro" id="IPR003607">
    <property type="entry name" value="HD/PDEase_dom"/>
</dbReference>
<feature type="domain" description="HD/PDEase" evidence="2">
    <location>
        <begin position="478"/>
        <end position="635"/>
    </location>
</feature>
<comment type="caution">
    <text evidence="3">The sequence shown here is derived from an EMBL/GenBank/DDBJ whole genome shotgun (WGS) entry which is preliminary data.</text>
</comment>
<dbReference type="InterPro" id="IPR011621">
    <property type="entry name" value="Metal-dep_PHydrolase_7TM_intra"/>
</dbReference>
<accession>A0A9J6P2R0</accession>
<feature type="transmembrane region" description="Helical" evidence="1">
    <location>
        <begin position="305"/>
        <end position="323"/>
    </location>
</feature>
<dbReference type="InterPro" id="IPR006674">
    <property type="entry name" value="HD_domain"/>
</dbReference>
<feature type="transmembrane region" description="Helical" evidence="1">
    <location>
        <begin position="358"/>
        <end position="382"/>
    </location>
</feature>
<evidence type="ECO:0000259" key="2">
    <source>
        <dbReference type="SMART" id="SM00471"/>
    </source>
</evidence>
<dbReference type="PANTHER" id="PTHR36442:SF1">
    <property type="entry name" value="CYCLIC-DI-AMP PHOSPHODIESTERASE PGPH"/>
    <property type="match status" value="1"/>
</dbReference>
<dbReference type="InterPro" id="IPR011624">
    <property type="entry name" value="Metal-dep_PHydrolase_7TM_extra"/>
</dbReference>
<organism evidence="3 4">
    <name type="scientific">Oceanirhabdus seepicola</name>
    <dbReference type="NCBI Taxonomy" id="2828781"/>
    <lineage>
        <taxon>Bacteria</taxon>
        <taxon>Bacillati</taxon>
        <taxon>Bacillota</taxon>
        <taxon>Clostridia</taxon>
        <taxon>Eubacteriales</taxon>
        <taxon>Clostridiaceae</taxon>
        <taxon>Oceanirhabdus</taxon>
    </lineage>
</organism>
<feature type="transmembrane region" description="Helical" evidence="1">
    <location>
        <begin position="427"/>
        <end position="449"/>
    </location>
</feature>
<sequence>MTFIATFLVLLTSLGPQKYNLRVGSISDVSIKAPFDVVDEITTEEKRKKTAAEVKDFTSYRDNVKEETRQSVDQLFLKVIEVNRDTKLDELEVQKLEQNKGVLEEELLNKKLQILKSISQIKLSDEDFTLLLNLTPKGTNDLRLFIIDVMNNLYDTANINEIKDEQSGKTMIKPDDLVNAERNIESYFNKSTFPKAVKELGKSISYLSVRANLVYDAEKTELLRQQARENVEPIIVRKGQFIIEDGDVITEAQIAILKQLNLLSGSGGNGSLSYISIAIMVIIIIATQWIYIYRFEKEVFSKNKLLILISSINIISLVLCRSIELISPFIIPVAFAPMLLALLIKHNIAITISVINSAFIITAAGLDISMSILVVINAVLGATLLKNMEQRNDILFTAFLIGIINSFLIGSMQLINQNINLITILTNCLFVFIGALIAGILSIGFLPFLESIFDIVTNVKLLELSNPNHPLLKKLLMESPGTYNHSVLVGNLSEMAAQAVGANSIIARVGAFYHDIGKIKRPYFFKENQRGENPHDNITPNLSTLIITSHVKDGVDLAKEYKLPMAIKDIIEQHHGVSLVKYFYITMKNTSENPEEVKEEDFRYPGPIPSSKEAGIVMLADGVEAAVRSINNPTKEKIEEMVSNIIKGRLDDGQLDNCDLTLKDLTKIKEAFLKGLGGIYHQRIEYPKLVNNKTNEKGENLK</sequence>
<evidence type="ECO:0000313" key="3">
    <source>
        <dbReference type="EMBL" id="MCM1990795.1"/>
    </source>
</evidence>
<dbReference type="Pfam" id="PF07697">
    <property type="entry name" value="7TMR-HDED"/>
    <property type="match status" value="1"/>
</dbReference>
<dbReference type="AlphaFoldDB" id="A0A9J6P2R0"/>
<keyword evidence="4" id="KW-1185">Reference proteome</keyword>
<dbReference type="Pfam" id="PF07698">
    <property type="entry name" value="7TM-7TMR_HD"/>
    <property type="match status" value="1"/>
</dbReference>
<dbReference type="Pfam" id="PF01966">
    <property type="entry name" value="HD"/>
    <property type="match status" value="1"/>
</dbReference>
<reference evidence="3" key="2">
    <citation type="submission" date="2021-04" db="EMBL/GenBank/DDBJ databases">
        <authorList>
            <person name="Dong X."/>
        </authorList>
    </citation>
    <scope>NUCLEOTIDE SEQUENCE</scope>
    <source>
        <strain evidence="3">ZWT</strain>
    </source>
</reference>
<dbReference type="CDD" id="cd00077">
    <property type="entry name" value="HDc"/>
    <property type="match status" value="1"/>
</dbReference>
<proteinExistence type="predicted"/>
<protein>
    <submittedName>
        <fullName evidence="3">HDIG domain-containing protein</fullName>
    </submittedName>
</protein>
<dbReference type="SMART" id="SM00471">
    <property type="entry name" value="HDc"/>
    <property type="match status" value="1"/>
</dbReference>
<dbReference type="Gene3D" id="1.10.3210.10">
    <property type="entry name" value="Hypothetical protein af1432"/>
    <property type="match status" value="1"/>
</dbReference>
<dbReference type="InterPro" id="IPR006675">
    <property type="entry name" value="HDIG_dom"/>
</dbReference>
<feature type="transmembrane region" description="Helical" evidence="1">
    <location>
        <begin position="329"/>
        <end position="346"/>
    </location>
</feature>
<feature type="transmembrane region" description="Helical" evidence="1">
    <location>
        <begin position="272"/>
        <end position="293"/>
    </location>
</feature>
<dbReference type="Proteomes" id="UP001056429">
    <property type="component" value="Unassembled WGS sequence"/>
</dbReference>
<evidence type="ECO:0000313" key="4">
    <source>
        <dbReference type="Proteomes" id="UP001056429"/>
    </source>
</evidence>
<keyword evidence="1" id="KW-1133">Transmembrane helix</keyword>